<name>A0A1I7RYI6_BURXY</name>
<dbReference type="WBParaSite" id="BXY_0580300.1">
    <property type="protein sequence ID" value="BXY_0580300.1"/>
    <property type="gene ID" value="BXY_0580300"/>
</dbReference>
<keyword evidence="1" id="KW-0732">Signal</keyword>
<dbReference type="EMBL" id="CAJFCV020000002">
    <property type="protein sequence ID" value="CAG9092644.1"/>
    <property type="molecule type" value="Genomic_DNA"/>
</dbReference>
<dbReference type="Proteomes" id="UP000582659">
    <property type="component" value="Unassembled WGS sequence"/>
</dbReference>
<feature type="chain" id="PRO_5035359540" evidence="1">
    <location>
        <begin position="20"/>
        <end position="282"/>
    </location>
</feature>
<dbReference type="Proteomes" id="UP000659654">
    <property type="component" value="Unassembled WGS sequence"/>
</dbReference>
<keyword evidence="5" id="KW-1185">Reference proteome</keyword>
<dbReference type="OrthoDB" id="10572871at2759"/>
<evidence type="ECO:0000313" key="3">
    <source>
        <dbReference type="EMBL" id="CAG9092644.1"/>
    </source>
</evidence>
<dbReference type="SMR" id="A0A1I7RYI6"/>
<proteinExistence type="predicted"/>
<reference evidence="6" key="1">
    <citation type="submission" date="2016-11" db="UniProtKB">
        <authorList>
            <consortium name="WormBaseParasite"/>
        </authorList>
    </citation>
    <scope>IDENTIFICATION</scope>
</reference>
<accession>A0A1I7RYI6</accession>
<sequence>MKVFFSSFLVLLLAQSVSADESEVRDIIHGLLNKAGVNISKADAHELVLSYRHEAIRLSNKYQLYNIVEPQLEKIDGKFDALKGERNPNGPKLSAIVGSLKALRSQLAAKASELELAFLDVEIDVLSALQNAPTQAIQFAKFKQISVNGNLGLSDARIHELLVNTPLEAYNQAAKVKLNPVRLVKAYNEALLNLDQKHPLSSSLRVLIDSLVELDNAIHPQNKALAPVGKNVIKDQIKLLRDAKSRQDDYLLDHLSGKALSLYESLVDNLLDLKAEIRISIS</sequence>
<organism evidence="4 6">
    <name type="scientific">Bursaphelenchus xylophilus</name>
    <name type="common">Pinewood nematode worm</name>
    <name type="synonym">Aphelenchoides xylophilus</name>
    <dbReference type="NCBI Taxonomy" id="6326"/>
    <lineage>
        <taxon>Eukaryota</taxon>
        <taxon>Metazoa</taxon>
        <taxon>Ecdysozoa</taxon>
        <taxon>Nematoda</taxon>
        <taxon>Chromadorea</taxon>
        <taxon>Rhabditida</taxon>
        <taxon>Tylenchina</taxon>
        <taxon>Tylenchomorpha</taxon>
        <taxon>Aphelenchoidea</taxon>
        <taxon>Aphelenchoididae</taxon>
        <taxon>Bursaphelenchus</taxon>
    </lineage>
</organism>
<evidence type="ECO:0000313" key="5">
    <source>
        <dbReference type="Proteomes" id="UP000659654"/>
    </source>
</evidence>
<evidence type="ECO:0000313" key="2">
    <source>
        <dbReference type="EMBL" id="CAD5213484.1"/>
    </source>
</evidence>
<gene>
    <name evidence="2" type="ORF">BXYJ_LOCUS3053</name>
</gene>
<evidence type="ECO:0000313" key="4">
    <source>
        <dbReference type="Proteomes" id="UP000095284"/>
    </source>
</evidence>
<protein>
    <submittedName>
        <fullName evidence="2">(pine wood nematode) hypothetical protein</fullName>
    </submittedName>
</protein>
<dbReference type="AlphaFoldDB" id="A0A1I7RYI6"/>
<evidence type="ECO:0000256" key="1">
    <source>
        <dbReference type="SAM" id="SignalP"/>
    </source>
</evidence>
<evidence type="ECO:0000313" key="6">
    <source>
        <dbReference type="WBParaSite" id="BXY_0580300.1"/>
    </source>
</evidence>
<dbReference type="Proteomes" id="UP000095284">
    <property type="component" value="Unplaced"/>
</dbReference>
<dbReference type="EMBL" id="CAJFDI010000002">
    <property type="protein sequence ID" value="CAD5213484.1"/>
    <property type="molecule type" value="Genomic_DNA"/>
</dbReference>
<feature type="signal peptide" evidence="1">
    <location>
        <begin position="1"/>
        <end position="19"/>
    </location>
</feature>
<reference evidence="3" key="2">
    <citation type="submission" date="2020-08" db="EMBL/GenBank/DDBJ databases">
        <authorList>
            <person name="Kikuchi T."/>
        </authorList>
    </citation>
    <scope>NUCLEOTIDE SEQUENCE</scope>
    <source>
        <strain evidence="2">Ka4C1</strain>
    </source>
</reference>